<evidence type="ECO:0000256" key="7">
    <source>
        <dbReference type="ARBA" id="ARBA00023239"/>
    </source>
</evidence>
<comment type="cofactor">
    <cofactor evidence="1 9">
        <name>NAD(+)</name>
        <dbReference type="ChEBI" id="CHEBI:57540"/>
    </cofactor>
</comment>
<dbReference type="InterPro" id="IPR030963">
    <property type="entry name" value="DHQ_synth_fam"/>
</dbReference>
<keyword evidence="6 9" id="KW-0520">NAD</keyword>
<dbReference type="PANTHER" id="PTHR43622">
    <property type="entry name" value="3-DEHYDROQUINATE SYNTHASE"/>
    <property type="match status" value="1"/>
</dbReference>
<dbReference type="Proteomes" id="UP000184038">
    <property type="component" value="Unassembled WGS sequence"/>
</dbReference>
<dbReference type="HAMAP" id="MF_00110">
    <property type="entry name" value="DHQ_synthase"/>
    <property type="match status" value="1"/>
</dbReference>
<name>A0A1M7GR90_9FIRM</name>
<keyword evidence="9" id="KW-0057">Aromatic amino acid biosynthesis</keyword>
<dbReference type="EC" id="4.2.3.4" evidence="9 10"/>
<keyword evidence="8 9" id="KW-0170">Cobalt</keyword>
<dbReference type="GO" id="GO:0046872">
    <property type="term" value="F:metal ion binding"/>
    <property type="evidence" value="ECO:0007669"/>
    <property type="project" value="UniProtKB-KW"/>
</dbReference>
<dbReference type="UniPathway" id="UPA00053">
    <property type="reaction ID" value="UER00085"/>
</dbReference>
<evidence type="ECO:0000313" key="14">
    <source>
        <dbReference type="Proteomes" id="UP000184038"/>
    </source>
</evidence>
<feature type="binding site" evidence="9">
    <location>
        <begin position="131"/>
        <end position="132"/>
    </location>
    <ligand>
        <name>NAD(+)</name>
        <dbReference type="ChEBI" id="CHEBI:57540"/>
    </ligand>
</feature>
<comment type="cofactor">
    <cofactor evidence="9">
        <name>Co(2+)</name>
        <dbReference type="ChEBI" id="CHEBI:48828"/>
    </cofactor>
    <cofactor evidence="9">
        <name>Zn(2+)</name>
        <dbReference type="ChEBI" id="CHEBI:29105"/>
    </cofactor>
    <text evidence="9">Binds 1 divalent metal cation per subunit. Can use either Co(2+) or Zn(2+).</text>
</comment>
<dbReference type="STRING" id="1120996.SAMN02746066_01065"/>
<dbReference type="InterPro" id="IPR030960">
    <property type="entry name" value="DHQS/DOIS_N"/>
</dbReference>
<comment type="similarity">
    <text evidence="9">Belongs to the sugar phosphate cyclases superfamily. Dehydroquinate synthase family.</text>
</comment>
<protein>
    <recommendedName>
        <fullName evidence="9 10">3-dehydroquinate synthase</fullName>
        <shortName evidence="9">DHQS</shortName>
        <ecNumber evidence="9 10">4.2.3.4</ecNumber>
    </recommendedName>
</protein>
<dbReference type="Pfam" id="PF24621">
    <property type="entry name" value="DHQS_C"/>
    <property type="match status" value="1"/>
</dbReference>
<dbReference type="PIRSF" id="PIRSF001455">
    <property type="entry name" value="DHQ_synth"/>
    <property type="match status" value="1"/>
</dbReference>
<evidence type="ECO:0000256" key="10">
    <source>
        <dbReference type="NCBIfam" id="TIGR01357"/>
    </source>
</evidence>
<keyword evidence="14" id="KW-1185">Reference proteome</keyword>
<dbReference type="InterPro" id="IPR016037">
    <property type="entry name" value="DHQ_synth_AroB"/>
</dbReference>
<dbReference type="InterPro" id="IPR050071">
    <property type="entry name" value="Dehydroquinate_synthase"/>
</dbReference>
<evidence type="ECO:0000256" key="4">
    <source>
        <dbReference type="ARBA" id="ARBA00022741"/>
    </source>
</evidence>
<keyword evidence="4 9" id="KW-0547">Nucleotide-binding</keyword>
<feature type="domain" description="3-dehydroquinate synthase C-terminal" evidence="12">
    <location>
        <begin position="183"/>
        <end position="325"/>
    </location>
</feature>
<keyword evidence="9" id="KW-0028">Amino-acid biosynthesis</keyword>
<comment type="catalytic activity">
    <reaction evidence="9">
        <text>7-phospho-2-dehydro-3-deoxy-D-arabino-heptonate = 3-dehydroquinate + phosphate</text>
        <dbReference type="Rhea" id="RHEA:21968"/>
        <dbReference type="ChEBI" id="CHEBI:32364"/>
        <dbReference type="ChEBI" id="CHEBI:43474"/>
        <dbReference type="ChEBI" id="CHEBI:58394"/>
        <dbReference type="EC" id="4.2.3.4"/>
    </reaction>
</comment>
<feature type="binding site" evidence="9">
    <location>
        <position position="186"/>
    </location>
    <ligand>
        <name>Zn(2+)</name>
        <dbReference type="ChEBI" id="CHEBI:29105"/>
    </ligand>
</feature>
<dbReference type="Gene3D" id="3.40.50.1970">
    <property type="match status" value="1"/>
</dbReference>
<comment type="cofactor">
    <cofactor evidence="2">
        <name>Zn(2+)</name>
        <dbReference type="ChEBI" id="CHEBI:29105"/>
    </cofactor>
</comment>
<evidence type="ECO:0000256" key="9">
    <source>
        <dbReference type="HAMAP-Rule" id="MF_00110"/>
    </source>
</evidence>
<evidence type="ECO:0000256" key="2">
    <source>
        <dbReference type="ARBA" id="ARBA00001947"/>
    </source>
</evidence>
<comment type="pathway">
    <text evidence="9">Metabolic intermediate biosynthesis; chorismate biosynthesis; chorismate from D-erythrose 4-phosphate and phosphoenolpyruvate: step 2/7.</text>
</comment>
<dbReference type="GO" id="GO:0005737">
    <property type="term" value="C:cytoplasm"/>
    <property type="evidence" value="ECO:0007669"/>
    <property type="project" value="UniProtKB-SubCell"/>
</dbReference>
<dbReference type="AlphaFoldDB" id="A0A1M7GR90"/>
<dbReference type="GO" id="GO:0000166">
    <property type="term" value="F:nucleotide binding"/>
    <property type="evidence" value="ECO:0007669"/>
    <property type="project" value="UniProtKB-KW"/>
</dbReference>
<dbReference type="EMBL" id="FRCP01000007">
    <property type="protein sequence ID" value="SHM18711.1"/>
    <property type="molecule type" value="Genomic_DNA"/>
</dbReference>
<evidence type="ECO:0000256" key="6">
    <source>
        <dbReference type="ARBA" id="ARBA00023027"/>
    </source>
</evidence>
<dbReference type="Gene3D" id="1.20.1090.10">
    <property type="entry name" value="Dehydroquinate synthase-like - alpha domain"/>
    <property type="match status" value="1"/>
</dbReference>
<dbReference type="Pfam" id="PF01761">
    <property type="entry name" value="DHQ_synthase"/>
    <property type="match status" value="1"/>
</dbReference>
<dbReference type="FunFam" id="3.40.50.1970:FF:000007">
    <property type="entry name" value="Pentafunctional AROM polypeptide"/>
    <property type="match status" value="1"/>
</dbReference>
<feature type="binding site" evidence="9">
    <location>
        <position position="249"/>
    </location>
    <ligand>
        <name>Zn(2+)</name>
        <dbReference type="ChEBI" id="CHEBI:29105"/>
    </ligand>
</feature>
<comment type="subcellular location">
    <subcellularLocation>
        <location evidence="9">Cytoplasm</location>
    </subcellularLocation>
</comment>
<keyword evidence="5 9" id="KW-0862">Zinc</keyword>
<sequence length="363" mass="40959">MQEILQVNYNNSWCYDIIFHNSYEKLGEELEKLSLSNHKVCIVCDSNTNTYLQEVINSTKEHVAFVDSYVFQAGEENKTLDTVKNLYEHLIKAKFDRNDVLIALGGGVVGDLVGYTAATYLRGIRFIQLPTTLLSMVDSSVGGKTGVDFDAYKNMVGAFHQPKCVYMNLSTLISLPKEQFSSGMSEVIKYGYIKDVSFYKWLQDNHDRILNQDYEVLREMVYHSCLYKKEVVERDPLEKGERALLNFGHTLGHAIEKLMSFKLYHGQCVALGMVAAIYMSAKRGMLTWEEVEDSVTLIQSFGLPVGISSIGITEVIAATKNDKKMEAGKIKFILLEKIGSGYIESDVTDEEMAAALEYIMQNN</sequence>
<dbReference type="InterPro" id="IPR056179">
    <property type="entry name" value="DHQS_C"/>
</dbReference>
<proteinExistence type="inferred from homology"/>
<comment type="caution">
    <text evidence="9">Lacks conserved residue(s) required for the propagation of feature annotation.</text>
</comment>
<evidence type="ECO:0000256" key="3">
    <source>
        <dbReference type="ARBA" id="ARBA00022723"/>
    </source>
</evidence>
<dbReference type="RefSeq" id="WP_073284139.1">
    <property type="nucleotide sequence ID" value="NZ_FRCP01000007.1"/>
</dbReference>
<dbReference type="CDD" id="cd08195">
    <property type="entry name" value="DHQS"/>
    <property type="match status" value="1"/>
</dbReference>
<feature type="binding site" evidence="9">
    <location>
        <position position="144"/>
    </location>
    <ligand>
        <name>NAD(+)</name>
        <dbReference type="ChEBI" id="CHEBI:57540"/>
    </ligand>
</feature>
<evidence type="ECO:0000259" key="12">
    <source>
        <dbReference type="Pfam" id="PF24621"/>
    </source>
</evidence>
<accession>A0A1M7GR90</accession>
<dbReference type="GO" id="GO:0008652">
    <property type="term" value="P:amino acid biosynthetic process"/>
    <property type="evidence" value="ECO:0007669"/>
    <property type="project" value="UniProtKB-KW"/>
</dbReference>
<dbReference type="SUPFAM" id="SSF56796">
    <property type="entry name" value="Dehydroquinate synthase-like"/>
    <property type="match status" value="1"/>
</dbReference>
<evidence type="ECO:0000256" key="5">
    <source>
        <dbReference type="ARBA" id="ARBA00022833"/>
    </source>
</evidence>
<evidence type="ECO:0000256" key="8">
    <source>
        <dbReference type="ARBA" id="ARBA00023285"/>
    </source>
</evidence>
<feature type="binding site" evidence="9">
    <location>
        <position position="153"/>
    </location>
    <ligand>
        <name>NAD(+)</name>
        <dbReference type="ChEBI" id="CHEBI:57540"/>
    </ligand>
</feature>
<dbReference type="NCBIfam" id="TIGR01357">
    <property type="entry name" value="aroB"/>
    <property type="match status" value="1"/>
</dbReference>
<feature type="domain" description="3-dehydroquinate synthase N-terminal" evidence="11">
    <location>
        <begin position="69"/>
        <end position="181"/>
    </location>
</feature>
<keyword evidence="9" id="KW-0963">Cytoplasm</keyword>
<evidence type="ECO:0000259" key="11">
    <source>
        <dbReference type="Pfam" id="PF01761"/>
    </source>
</evidence>
<gene>
    <name evidence="9" type="primary">aroB</name>
    <name evidence="13" type="ORF">SAMN02746066_01065</name>
</gene>
<keyword evidence="3 9" id="KW-0479">Metal-binding</keyword>
<dbReference type="GO" id="GO:0003856">
    <property type="term" value="F:3-dehydroquinate synthase activity"/>
    <property type="evidence" value="ECO:0007669"/>
    <property type="project" value="UniProtKB-UniRule"/>
</dbReference>
<keyword evidence="7 9" id="KW-0456">Lyase</keyword>
<dbReference type="GO" id="GO:0009423">
    <property type="term" value="P:chorismate biosynthetic process"/>
    <property type="evidence" value="ECO:0007669"/>
    <property type="project" value="UniProtKB-UniRule"/>
</dbReference>
<evidence type="ECO:0000256" key="1">
    <source>
        <dbReference type="ARBA" id="ARBA00001911"/>
    </source>
</evidence>
<reference evidence="13 14" key="1">
    <citation type="submission" date="2016-11" db="EMBL/GenBank/DDBJ databases">
        <authorList>
            <person name="Jaros S."/>
            <person name="Januszkiewicz K."/>
            <person name="Wedrychowicz H."/>
        </authorList>
    </citation>
    <scope>NUCLEOTIDE SEQUENCE [LARGE SCALE GENOMIC DNA]</scope>
    <source>
        <strain evidence="13 14">DSM 15930</strain>
    </source>
</reference>
<dbReference type="OrthoDB" id="9806583at2"/>
<evidence type="ECO:0000313" key="13">
    <source>
        <dbReference type="EMBL" id="SHM18711.1"/>
    </source>
</evidence>
<organism evidence="13 14">
    <name type="scientific">Anaerosporobacter mobilis DSM 15930</name>
    <dbReference type="NCBI Taxonomy" id="1120996"/>
    <lineage>
        <taxon>Bacteria</taxon>
        <taxon>Bacillati</taxon>
        <taxon>Bacillota</taxon>
        <taxon>Clostridia</taxon>
        <taxon>Lachnospirales</taxon>
        <taxon>Lachnospiraceae</taxon>
        <taxon>Anaerosporobacter</taxon>
    </lineage>
</organism>
<dbReference type="PANTHER" id="PTHR43622:SF1">
    <property type="entry name" value="3-DEHYDROQUINATE SYNTHASE"/>
    <property type="match status" value="1"/>
</dbReference>
<feature type="binding site" evidence="9">
    <location>
        <begin position="107"/>
        <end position="111"/>
    </location>
    <ligand>
        <name>NAD(+)</name>
        <dbReference type="ChEBI" id="CHEBI:57540"/>
    </ligand>
</feature>
<dbReference type="GO" id="GO:0009073">
    <property type="term" value="P:aromatic amino acid family biosynthetic process"/>
    <property type="evidence" value="ECO:0007669"/>
    <property type="project" value="UniProtKB-KW"/>
</dbReference>
<comment type="function">
    <text evidence="9">Catalyzes the conversion of 3-deoxy-D-arabino-heptulosonate 7-phosphate (DAHP) to dehydroquinate (DHQ).</text>
</comment>
<feature type="binding site" evidence="9">
    <location>
        <position position="265"/>
    </location>
    <ligand>
        <name>Zn(2+)</name>
        <dbReference type="ChEBI" id="CHEBI:29105"/>
    </ligand>
</feature>